<dbReference type="Pfam" id="PF02894">
    <property type="entry name" value="GFO_IDH_MocA_C"/>
    <property type="match status" value="1"/>
</dbReference>
<dbReference type="RefSeq" id="WP_005760828.1">
    <property type="nucleotide sequence ID" value="NZ_AJSX01000033.1"/>
</dbReference>
<dbReference type="GO" id="GO:0000166">
    <property type="term" value="F:nucleotide binding"/>
    <property type="evidence" value="ECO:0007669"/>
    <property type="project" value="InterPro"/>
</dbReference>
<dbReference type="PANTHER" id="PTHR43708:SF7">
    <property type="entry name" value="OXIDOREDUCTASE"/>
    <property type="match status" value="1"/>
</dbReference>
<dbReference type="InterPro" id="IPR004104">
    <property type="entry name" value="Gfo/Idh/MocA-like_OxRdtase_C"/>
</dbReference>
<feature type="domain" description="Gfo/Idh/MocA-like oxidoreductase N-terminal" evidence="1">
    <location>
        <begin position="4"/>
        <end position="119"/>
    </location>
</feature>
<evidence type="ECO:0000313" key="3">
    <source>
        <dbReference type="EMBL" id="EIJ69080.1"/>
    </source>
</evidence>
<keyword evidence="4" id="KW-1185">Reference proteome</keyword>
<dbReference type="Pfam" id="PF01408">
    <property type="entry name" value="GFO_IDH_MocA"/>
    <property type="match status" value="1"/>
</dbReference>
<organism evidence="3 4">
    <name type="scientific">Pasteurella bettyae CCUG 2042</name>
    <dbReference type="NCBI Taxonomy" id="1095749"/>
    <lineage>
        <taxon>Bacteria</taxon>
        <taxon>Pseudomonadati</taxon>
        <taxon>Pseudomonadota</taxon>
        <taxon>Gammaproteobacteria</taxon>
        <taxon>Pasteurellales</taxon>
        <taxon>Pasteurellaceae</taxon>
        <taxon>Pasteurella</taxon>
    </lineage>
</organism>
<dbReference type="EMBL" id="AJSX01000033">
    <property type="protein sequence ID" value="EIJ69080.1"/>
    <property type="molecule type" value="Genomic_DNA"/>
</dbReference>
<dbReference type="InterPro" id="IPR051317">
    <property type="entry name" value="Gfo/Idh/MocA_oxidoreduct"/>
</dbReference>
<dbReference type="InterPro" id="IPR000683">
    <property type="entry name" value="Gfo/Idh/MocA-like_OxRdtase_N"/>
</dbReference>
<evidence type="ECO:0000313" key="4">
    <source>
        <dbReference type="Proteomes" id="UP000006457"/>
    </source>
</evidence>
<dbReference type="SUPFAM" id="SSF51735">
    <property type="entry name" value="NAD(P)-binding Rossmann-fold domains"/>
    <property type="match status" value="1"/>
</dbReference>
<comment type="caution">
    <text evidence="3">The sequence shown here is derived from an EMBL/GenBank/DDBJ whole genome shotgun (WGS) entry which is preliminary data.</text>
</comment>
<gene>
    <name evidence="3" type="ORF">HMPREF1052_0317</name>
</gene>
<accession>I3DBI7</accession>
<dbReference type="InterPro" id="IPR036291">
    <property type="entry name" value="NAD(P)-bd_dom_sf"/>
</dbReference>
<dbReference type="Gene3D" id="3.30.360.10">
    <property type="entry name" value="Dihydrodipicolinate Reductase, domain 2"/>
    <property type="match status" value="1"/>
</dbReference>
<dbReference type="Proteomes" id="UP000006457">
    <property type="component" value="Unassembled WGS sequence"/>
</dbReference>
<protein>
    <submittedName>
        <fullName evidence="3">Oxidoreductase, NAD-binding domain protein</fullName>
    </submittedName>
</protein>
<reference evidence="3 4" key="1">
    <citation type="submission" date="2012-03" db="EMBL/GenBank/DDBJ databases">
        <authorList>
            <person name="Harkins D.M."/>
            <person name="Madupu R."/>
            <person name="Durkin A.S."/>
            <person name="Torralba M."/>
            <person name="Methe B."/>
            <person name="Sutton G.G."/>
            <person name="Nelson K.E."/>
        </authorList>
    </citation>
    <scope>NUCLEOTIDE SEQUENCE [LARGE SCALE GENOMIC DNA]</scope>
    <source>
        <strain evidence="3 4">CCUG 2042</strain>
    </source>
</reference>
<proteinExistence type="predicted"/>
<dbReference type="PANTHER" id="PTHR43708">
    <property type="entry name" value="CONSERVED EXPRESSED OXIDOREDUCTASE (EUROFUNG)"/>
    <property type="match status" value="1"/>
</dbReference>
<sequence length="346" mass="39310">MRTLNVAIAGSGYSSRLFHVPFLKDDARFAIKKFYERTTERGLQWVPTAEVVRDYSQLLTDDIDAVIITTPNQTHYEMVKKAIVAGKHVLVEKPLVATAKEAFELGELAKQHNVVLYVYQNRRWDSEIATAKQIIEQGLLGELVDCEIRIDRYAKAKNSKLWKELGDKGTGLVYDLAVHLIDQSVYLFGQPKAVFADIRYQHEGALVDDNFDIHLYYENGLKASLLASKYVRETGNHFSLHGRLGSYVKKDVDIQESLLNKGVLTKGDWFMESISGWGILHTELNGELIRQSYPNVSCSYQNLYDNFYESIVNQQPQIVTIEQVITVLNIIEKAFESSVQGKKIAL</sequence>
<dbReference type="Gene3D" id="3.40.50.720">
    <property type="entry name" value="NAD(P)-binding Rossmann-like Domain"/>
    <property type="match status" value="1"/>
</dbReference>
<dbReference type="eggNOG" id="COG0673">
    <property type="taxonomic scope" value="Bacteria"/>
</dbReference>
<evidence type="ECO:0000259" key="2">
    <source>
        <dbReference type="Pfam" id="PF02894"/>
    </source>
</evidence>
<dbReference type="PATRIC" id="fig|1095749.3.peg.1254"/>
<dbReference type="AlphaFoldDB" id="I3DBI7"/>
<dbReference type="OrthoDB" id="9774191at2"/>
<feature type="domain" description="Gfo/Idh/MocA-like oxidoreductase C-terminal" evidence="2">
    <location>
        <begin position="132"/>
        <end position="346"/>
    </location>
</feature>
<name>I3DBI7_9PAST</name>
<evidence type="ECO:0000259" key="1">
    <source>
        <dbReference type="Pfam" id="PF01408"/>
    </source>
</evidence>